<reference evidence="2" key="1">
    <citation type="submission" date="2009-12" db="EMBL/GenBank/DDBJ databases">
        <title>Complete sequence of Treponema primitia strain ZAS-2.</title>
        <authorList>
            <person name="Tetu S.G."/>
            <person name="Matson E."/>
            <person name="Ren Q."/>
            <person name="Seshadri R."/>
            <person name="Elbourne L."/>
            <person name="Hassan K.A."/>
            <person name="Durkin A."/>
            <person name="Radune D."/>
            <person name="Mohamoud Y."/>
            <person name="Shay R."/>
            <person name="Jin S."/>
            <person name="Zhang X."/>
            <person name="Lucey K."/>
            <person name="Ballor N.R."/>
            <person name="Ottesen E."/>
            <person name="Rosenthal R."/>
            <person name="Allen A."/>
            <person name="Leadbetter J.R."/>
            <person name="Paulsen I.T."/>
        </authorList>
    </citation>
    <scope>NUCLEOTIDE SEQUENCE [LARGE SCALE GENOMIC DNA]</scope>
    <source>
        <strain evidence="2">ATCC BAA-887 / DSM 12427 / ZAS-2</strain>
    </source>
</reference>
<proteinExistence type="predicted"/>
<dbReference type="EMBL" id="CP001843">
    <property type="protein sequence ID" value="AEF85036.1"/>
    <property type="molecule type" value="Genomic_DNA"/>
</dbReference>
<dbReference type="STRING" id="545694.TREPR_2304"/>
<dbReference type="HOGENOM" id="CLU_3298172_0_0_12"/>
<sequence length="40" mass="4965">MIRQNLLEFTLYVEYIYEIIKISRLHIKYFPPSLVYISKE</sequence>
<dbReference type="KEGG" id="tpi:TREPR_2304"/>
<protein>
    <submittedName>
        <fullName evidence="1">Uncharacterized protein</fullName>
    </submittedName>
</protein>
<reference evidence="1 2" key="2">
    <citation type="journal article" date="2011" name="ISME J.">
        <title>RNA-seq reveals cooperative metabolic interactions between two termite-gut spirochete species in co-culture.</title>
        <authorList>
            <person name="Rosenthal A.Z."/>
            <person name="Matson E.G."/>
            <person name="Eldar A."/>
            <person name="Leadbetter J.R."/>
        </authorList>
    </citation>
    <scope>NUCLEOTIDE SEQUENCE [LARGE SCALE GENOMIC DNA]</scope>
    <source>
        <strain evidence="2">ATCC BAA-887 / DSM 12427 / ZAS-2</strain>
    </source>
</reference>
<dbReference type="Proteomes" id="UP000009223">
    <property type="component" value="Chromosome"/>
</dbReference>
<name>F5YI01_TREPZ</name>
<accession>F5YI01</accession>
<keyword evidence="2" id="KW-1185">Reference proteome</keyword>
<organism evidence="1 2">
    <name type="scientific">Treponema primitia (strain ATCC BAA-887 / DSM 12427 / ZAS-2)</name>
    <dbReference type="NCBI Taxonomy" id="545694"/>
    <lineage>
        <taxon>Bacteria</taxon>
        <taxon>Pseudomonadati</taxon>
        <taxon>Spirochaetota</taxon>
        <taxon>Spirochaetia</taxon>
        <taxon>Spirochaetales</taxon>
        <taxon>Treponemataceae</taxon>
        <taxon>Treponema</taxon>
    </lineage>
</organism>
<evidence type="ECO:0000313" key="2">
    <source>
        <dbReference type="Proteomes" id="UP000009223"/>
    </source>
</evidence>
<evidence type="ECO:0000313" key="1">
    <source>
        <dbReference type="EMBL" id="AEF85036.1"/>
    </source>
</evidence>
<gene>
    <name evidence="1" type="ordered locus">TREPR_2304</name>
</gene>
<dbReference type="AlphaFoldDB" id="F5YI01"/>